<dbReference type="EMBL" id="JAPDDT010000001">
    <property type="protein sequence ID" value="MCW1921395.1"/>
    <property type="molecule type" value="Genomic_DNA"/>
</dbReference>
<dbReference type="InterPro" id="IPR007484">
    <property type="entry name" value="Peptidase_M28"/>
</dbReference>
<dbReference type="Gene3D" id="3.40.630.10">
    <property type="entry name" value="Zn peptidases"/>
    <property type="match status" value="1"/>
</dbReference>
<keyword evidence="1" id="KW-0472">Membrane</keyword>
<organism evidence="3 4">
    <name type="scientific">Luteolibacter arcticus</name>
    <dbReference type="NCBI Taxonomy" id="1581411"/>
    <lineage>
        <taxon>Bacteria</taxon>
        <taxon>Pseudomonadati</taxon>
        <taxon>Verrucomicrobiota</taxon>
        <taxon>Verrucomicrobiia</taxon>
        <taxon>Verrucomicrobiales</taxon>
        <taxon>Verrucomicrobiaceae</taxon>
        <taxon>Luteolibacter</taxon>
    </lineage>
</organism>
<gene>
    <name evidence="3" type="ORF">OKA05_02450</name>
</gene>
<evidence type="ECO:0000259" key="2">
    <source>
        <dbReference type="Pfam" id="PF04389"/>
    </source>
</evidence>
<dbReference type="Proteomes" id="UP001320876">
    <property type="component" value="Unassembled WGS sequence"/>
</dbReference>
<comment type="caution">
    <text evidence="3">The sequence shown here is derived from an EMBL/GenBank/DDBJ whole genome shotgun (WGS) entry which is preliminary data.</text>
</comment>
<dbReference type="RefSeq" id="WP_264485504.1">
    <property type="nucleotide sequence ID" value="NZ_JAPDDT010000001.1"/>
</dbReference>
<reference evidence="3 4" key="1">
    <citation type="submission" date="2022-10" db="EMBL/GenBank/DDBJ databases">
        <title>Luteolibacter arcticus strain CCTCC AB 2014275, whole genome shotgun sequencing project.</title>
        <authorList>
            <person name="Zhao G."/>
            <person name="Shen L."/>
        </authorList>
    </citation>
    <scope>NUCLEOTIDE SEQUENCE [LARGE SCALE GENOMIC DNA]</scope>
    <source>
        <strain evidence="3 4">CCTCC AB 2014275</strain>
    </source>
</reference>
<sequence length="309" mass="32561">MTEESPSTPKTQRSIAFLLWLVPLGLVLSSGIGLWLHFRAKEAAAKVEQARFTTAISTDLLRDDMGKLLTFVGERHVSSAAGIQGLNRAAAMIEGSLGPANAGYRIESIAGPEIAENRWTILIATLRGSDERAAPLWIVTPYDSRPGSPGAEANASGIASVMATAHALANSTPKRAVHFAFVPHAYDAEAPVMETQDQLSRRIGKASSTVLVVEATGSREKLMISSRDADNAALRQAPDLGEVVGADAICLEDDFDLSSTLFELGLPAARISTRPVVKADEADGTAPDPATHAAATRALVALIERLSGS</sequence>
<evidence type="ECO:0000256" key="1">
    <source>
        <dbReference type="SAM" id="Phobius"/>
    </source>
</evidence>
<name>A0ABT3GDL3_9BACT</name>
<protein>
    <submittedName>
        <fullName evidence="3">M28 family peptidase</fullName>
    </submittedName>
</protein>
<keyword evidence="1" id="KW-0812">Transmembrane</keyword>
<keyword evidence="4" id="KW-1185">Reference proteome</keyword>
<feature type="transmembrane region" description="Helical" evidence="1">
    <location>
        <begin position="15"/>
        <end position="36"/>
    </location>
</feature>
<accession>A0ABT3GDL3</accession>
<proteinExistence type="predicted"/>
<dbReference type="SUPFAM" id="SSF53187">
    <property type="entry name" value="Zn-dependent exopeptidases"/>
    <property type="match status" value="1"/>
</dbReference>
<keyword evidence="1" id="KW-1133">Transmembrane helix</keyword>
<feature type="domain" description="Peptidase M28" evidence="2">
    <location>
        <begin position="122"/>
        <end position="182"/>
    </location>
</feature>
<evidence type="ECO:0000313" key="3">
    <source>
        <dbReference type="EMBL" id="MCW1921395.1"/>
    </source>
</evidence>
<evidence type="ECO:0000313" key="4">
    <source>
        <dbReference type="Proteomes" id="UP001320876"/>
    </source>
</evidence>
<dbReference type="Pfam" id="PF04389">
    <property type="entry name" value="Peptidase_M28"/>
    <property type="match status" value="1"/>
</dbReference>